<keyword evidence="1" id="KW-0472">Membrane</keyword>
<organism evidence="2 3">
    <name type="scientific">Pontibacillus marinus BH030004 = DSM 16465</name>
    <dbReference type="NCBI Taxonomy" id="1385511"/>
    <lineage>
        <taxon>Bacteria</taxon>
        <taxon>Bacillati</taxon>
        <taxon>Bacillota</taxon>
        <taxon>Bacilli</taxon>
        <taxon>Bacillales</taxon>
        <taxon>Bacillaceae</taxon>
        <taxon>Pontibacillus</taxon>
    </lineage>
</organism>
<feature type="transmembrane region" description="Helical" evidence="1">
    <location>
        <begin position="37"/>
        <end position="61"/>
    </location>
</feature>
<dbReference type="RefSeq" id="WP_027445735.1">
    <property type="nucleotide sequence ID" value="NZ_AULJ01000013.1"/>
</dbReference>
<dbReference type="OrthoDB" id="2692254at2"/>
<gene>
    <name evidence="2" type="ORF">N783_07820</name>
</gene>
<keyword evidence="1" id="KW-1133">Transmembrane helix</keyword>
<reference evidence="2 3" key="1">
    <citation type="submission" date="2013-08" db="EMBL/GenBank/DDBJ databases">
        <authorList>
            <person name="Huang J."/>
            <person name="Wang G."/>
        </authorList>
    </citation>
    <scope>NUCLEOTIDE SEQUENCE [LARGE SCALE GENOMIC DNA]</scope>
    <source>
        <strain evidence="2 3">BH030004</strain>
    </source>
</reference>
<dbReference type="eggNOG" id="ENOG5031P1R">
    <property type="taxonomic scope" value="Bacteria"/>
</dbReference>
<accession>A0A0A5GK70</accession>
<protein>
    <submittedName>
        <fullName evidence="2">Uncharacterized protein</fullName>
    </submittedName>
</protein>
<name>A0A0A5GK70_9BACI</name>
<evidence type="ECO:0000313" key="2">
    <source>
        <dbReference type="EMBL" id="KGX91525.1"/>
    </source>
</evidence>
<sequence length="65" mass="7249">MNLDLLLPYTTSGAMLIGILFSLIYAIYMKKKENMSWLFFFLTFSAGGISAAFGVSILSIFDILK</sequence>
<comment type="caution">
    <text evidence="2">The sequence shown here is derived from an EMBL/GenBank/DDBJ whole genome shotgun (WGS) entry which is preliminary data.</text>
</comment>
<dbReference type="STRING" id="1385511.GCA_000425225_01391"/>
<dbReference type="Proteomes" id="UP000030403">
    <property type="component" value="Unassembled WGS sequence"/>
</dbReference>
<keyword evidence="1" id="KW-0812">Transmembrane</keyword>
<feature type="transmembrane region" description="Helical" evidence="1">
    <location>
        <begin position="6"/>
        <end position="28"/>
    </location>
</feature>
<dbReference type="EMBL" id="AVPF01000002">
    <property type="protein sequence ID" value="KGX91525.1"/>
    <property type="molecule type" value="Genomic_DNA"/>
</dbReference>
<keyword evidence="3" id="KW-1185">Reference proteome</keyword>
<evidence type="ECO:0000256" key="1">
    <source>
        <dbReference type="SAM" id="Phobius"/>
    </source>
</evidence>
<evidence type="ECO:0000313" key="3">
    <source>
        <dbReference type="Proteomes" id="UP000030403"/>
    </source>
</evidence>
<dbReference type="AlphaFoldDB" id="A0A0A5GK70"/>
<proteinExistence type="predicted"/>